<dbReference type="Pfam" id="PF22600">
    <property type="entry name" value="MTPAP-like_central"/>
    <property type="match status" value="1"/>
</dbReference>
<sequence length="717" mass="77430">MRTKCNALSKYCTSMFFSTNKTQQGNRTLNYSEKRKESLPNEQTEEGDTHWRFPFHFLSAKIFSGFFIFHFHKKTFSLTPNNTTEMSTSQPLSAVAPCFHPRKRVSKPPATSVPNVTATQSNSDGGTAGFARHAVRVVQQAAGGGGLSSVAPPPPPPPPPFRSSHFCAPQPKWFSQRGKQSTRVAATGVADCEGGHTSILHNRRGSKHTTTSVINKVNTSSSFAPHQGGGGGSPYAFTSAGLSEELRDFVEYVALNTDEQKSRRELIHEVEEAAASLWGATTSQARVVVYGSYALDVSLPTSDVDMAIVFRPLPELCDTSVSCEQQTTKSTAPTTTMMSTHDLLCRLHLLSKKLNESARLRCSVIEQCRVPVVHIEDTWSGMSGDVSMSVPDLDSVVSMQKSWLRNRSPLAKELIVITKAALKQWGLNSSFTGGLSSTCVYLLVQRFLAEQDALQSHKNSCCVGEDHRHGQQLAQVLRSTKDEDEGRSTLTSPSLSVAGLSTPGGDAEDSSSSTTTTALTTPRAAAGMLSPSLLIVDDGMSRAASLLCGAEEDDVRRMAPLSSMPSPTSAMTTKTSSSSSTMALCDGRLDVQGASEAMMDGPAVLAKTLLAFWKYCGHDVFATGYEISNTFLPTVEQLLTAELCDLSKGAFRLAEVQMLFKHSVGVLEQLVTHTPFGGMFTARPPTPLSAILTDPRAPHSTHSNGGGVHRRKRNDHY</sequence>
<dbReference type="AlphaFoldDB" id="A0A0S4J3H3"/>
<dbReference type="GO" id="GO:0005739">
    <property type="term" value="C:mitochondrion"/>
    <property type="evidence" value="ECO:0007669"/>
    <property type="project" value="UniProtKB-ARBA"/>
</dbReference>
<keyword evidence="4" id="KW-1185">Reference proteome</keyword>
<dbReference type="EMBL" id="CYKH01000944">
    <property type="protein sequence ID" value="CUG71154.1"/>
    <property type="molecule type" value="Genomic_DNA"/>
</dbReference>
<evidence type="ECO:0000313" key="4">
    <source>
        <dbReference type="Proteomes" id="UP000051952"/>
    </source>
</evidence>
<evidence type="ECO:0000256" key="1">
    <source>
        <dbReference type="SAM" id="MobiDB-lite"/>
    </source>
</evidence>
<evidence type="ECO:0000313" key="3">
    <source>
        <dbReference type="EMBL" id="CUG71154.1"/>
    </source>
</evidence>
<dbReference type="GO" id="GO:0003729">
    <property type="term" value="F:mRNA binding"/>
    <property type="evidence" value="ECO:0007669"/>
    <property type="project" value="TreeGrafter"/>
</dbReference>
<feature type="compositionally biased region" description="Low complexity" evidence="1">
    <location>
        <begin position="510"/>
        <end position="519"/>
    </location>
</feature>
<feature type="region of interest" description="Disordered" evidence="1">
    <location>
        <begin position="693"/>
        <end position="717"/>
    </location>
</feature>
<reference evidence="4" key="1">
    <citation type="submission" date="2015-09" db="EMBL/GenBank/DDBJ databases">
        <authorList>
            <consortium name="Pathogen Informatics"/>
        </authorList>
    </citation>
    <scope>NUCLEOTIDE SEQUENCE [LARGE SCALE GENOMIC DNA]</scope>
    <source>
        <strain evidence="4">Lake Konstanz</strain>
    </source>
</reference>
<feature type="region of interest" description="Disordered" evidence="1">
    <location>
        <begin position="478"/>
        <end position="519"/>
    </location>
</feature>
<dbReference type="GO" id="GO:1990817">
    <property type="term" value="F:poly(A) RNA polymerase activity"/>
    <property type="evidence" value="ECO:0007669"/>
    <property type="project" value="InterPro"/>
</dbReference>
<proteinExistence type="predicted"/>
<dbReference type="InterPro" id="IPR045862">
    <property type="entry name" value="Trf4-like"/>
</dbReference>
<feature type="domain" description="Poly(A) RNA polymerase mitochondrial-like central palm" evidence="2">
    <location>
        <begin position="242"/>
        <end position="388"/>
    </location>
</feature>
<keyword evidence="3" id="KW-0808">Transferase</keyword>
<protein>
    <submittedName>
        <fullName evidence="3">Nucleotidyl transferase, putative</fullName>
    </submittedName>
</protein>
<dbReference type="SUPFAM" id="SSF81301">
    <property type="entry name" value="Nucleotidyltransferase"/>
    <property type="match status" value="1"/>
</dbReference>
<feature type="region of interest" description="Disordered" evidence="1">
    <location>
        <begin position="104"/>
        <end position="126"/>
    </location>
</feature>
<organism evidence="3 4">
    <name type="scientific">Bodo saltans</name>
    <name type="common">Flagellated protozoan</name>
    <dbReference type="NCBI Taxonomy" id="75058"/>
    <lineage>
        <taxon>Eukaryota</taxon>
        <taxon>Discoba</taxon>
        <taxon>Euglenozoa</taxon>
        <taxon>Kinetoplastea</taxon>
        <taxon>Metakinetoplastina</taxon>
        <taxon>Eubodonida</taxon>
        <taxon>Bodonidae</taxon>
        <taxon>Bodo</taxon>
    </lineage>
</organism>
<dbReference type="InterPro" id="IPR043519">
    <property type="entry name" value="NT_sf"/>
</dbReference>
<dbReference type="Proteomes" id="UP000051952">
    <property type="component" value="Unassembled WGS sequence"/>
</dbReference>
<dbReference type="GO" id="GO:0005730">
    <property type="term" value="C:nucleolus"/>
    <property type="evidence" value="ECO:0007669"/>
    <property type="project" value="TreeGrafter"/>
</dbReference>
<dbReference type="GO" id="GO:0043634">
    <property type="term" value="P:polyadenylation-dependent ncRNA catabolic process"/>
    <property type="evidence" value="ECO:0007669"/>
    <property type="project" value="TreeGrafter"/>
</dbReference>
<name>A0A0S4J3H3_BODSA</name>
<dbReference type="CDD" id="cd05402">
    <property type="entry name" value="NT_PAP_TUTase"/>
    <property type="match status" value="1"/>
</dbReference>
<dbReference type="InterPro" id="IPR054708">
    <property type="entry name" value="MTPAP-like_central"/>
</dbReference>
<accession>A0A0S4J3H3</accession>
<feature type="compositionally biased region" description="Basic residues" evidence="1">
    <location>
        <begin position="708"/>
        <end position="717"/>
    </location>
</feature>
<dbReference type="GO" id="GO:0031123">
    <property type="term" value="P:RNA 3'-end processing"/>
    <property type="evidence" value="ECO:0007669"/>
    <property type="project" value="TreeGrafter"/>
</dbReference>
<feature type="compositionally biased region" description="Polar residues" evidence="1">
    <location>
        <begin position="112"/>
        <end position="125"/>
    </location>
</feature>
<dbReference type="OrthoDB" id="273664at2759"/>
<evidence type="ECO:0000259" key="2">
    <source>
        <dbReference type="Pfam" id="PF22600"/>
    </source>
</evidence>
<feature type="region of interest" description="Disordered" evidence="1">
    <location>
        <begin position="24"/>
        <end position="46"/>
    </location>
</feature>
<dbReference type="Gene3D" id="1.10.1410.10">
    <property type="match status" value="1"/>
</dbReference>
<dbReference type="PANTHER" id="PTHR23092:SF15">
    <property type="entry name" value="INACTIVE NON-CANONICAL POLY(A) RNA POLYMERASE PROTEIN TRF4-2-RELATED"/>
    <property type="match status" value="1"/>
</dbReference>
<dbReference type="GO" id="GO:0031499">
    <property type="term" value="C:TRAMP complex"/>
    <property type="evidence" value="ECO:0007669"/>
    <property type="project" value="TreeGrafter"/>
</dbReference>
<feature type="region of interest" description="Disordered" evidence="1">
    <location>
        <begin position="560"/>
        <end position="581"/>
    </location>
</feature>
<gene>
    <name evidence="3" type="ORF">BSAL_83675</name>
</gene>
<dbReference type="PANTHER" id="PTHR23092">
    <property type="entry name" value="POLY(A) RNA POLYMERASE"/>
    <property type="match status" value="1"/>
</dbReference>
<dbReference type="VEuPathDB" id="TriTrypDB:BSAL_83675"/>
<dbReference type="Gene3D" id="3.30.460.10">
    <property type="entry name" value="Beta Polymerase, domain 2"/>
    <property type="match status" value="1"/>
</dbReference>